<evidence type="ECO:0000256" key="8">
    <source>
        <dbReference type="ARBA" id="ARBA00022989"/>
    </source>
</evidence>
<comment type="similarity">
    <text evidence="3">Belongs to the transpeptidase family.</text>
</comment>
<dbReference type="Gene3D" id="3.40.710.10">
    <property type="entry name" value="DD-peptidase/beta-lactamase superfamily"/>
    <property type="match status" value="1"/>
</dbReference>
<dbReference type="InterPro" id="IPR005311">
    <property type="entry name" value="PBP_dimer"/>
</dbReference>
<evidence type="ECO:0000256" key="5">
    <source>
        <dbReference type="ARBA" id="ARBA00022692"/>
    </source>
</evidence>
<gene>
    <name evidence="14" type="ORF">WMO37_13710</name>
</gene>
<evidence type="ECO:0000313" key="14">
    <source>
        <dbReference type="EMBL" id="MEQ2556048.1"/>
    </source>
</evidence>
<dbReference type="InterPro" id="IPR001460">
    <property type="entry name" value="PCN-bd_Tpept"/>
</dbReference>
<keyword evidence="6" id="KW-0133">Cell shape</keyword>
<dbReference type="Pfam" id="PF03717">
    <property type="entry name" value="PBP_dimer"/>
    <property type="match status" value="1"/>
</dbReference>
<keyword evidence="4" id="KW-1003">Cell membrane</keyword>
<keyword evidence="10" id="KW-0961">Cell wall biogenesis/degradation</keyword>
<comment type="caution">
    <text evidence="14">The sequence shown here is derived from an EMBL/GenBank/DDBJ whole genome shotgun (WGS) entry which is preliminary data.</text>
</comment>
<dbReference type="Proteomes" id="UP001546774">
    <property type="component" value="Unassembled WGS sequence"/>
</dbReference>
<evidence type="ECO:0000259" key="12">
    <source>
        <dbReference type="Pfam" id="PF00905"/>
    </source>
</evidence>
<keyword evidence="8 11" id="KW-1133">Transmembrane helix</keyword>
<proteinExistence type="inferred from homology"/>
<accession>A0ABV1H8L3</accession>
<evidence type="ECO:0000259" key="13">
    <source>
        <dbReference type="Pfam" id="PF03717"/>
    </source>
</evidence>
<sequence>MIKDIFDYVISLLKSRLFPLIMVFVLIVVVLINRLFSLQIIKGASYVTDLTDSIQKNMSVAATRGRIYDRNGVLLAYNELAYAVKISDSGTYSDKDGMKATDIKNATVNNAINRTLEIIEEKGDQYSTDFKISYAGDGMYEFNVSNSAVLRFKRDVYGVTSVDKLSDEQKAATANEMMDYLFDRYGVDTAAFTPEHILEILSLRLSMSANSYNRYMSFTIANEVSNETVAAILENSDELVGVTVEEQYVRHYVDSTYCSQIIGYTGTVSETELATLKAEDDSYEANDIVGKTGIEQTLESELAGEKGSKEVYVDTVGRITEVIDETDAAAGHDVYLTIDVNLQKQIYTAIEDKLVEILLSNIVSNDTKYAYSSTTGNVSHVYIPIKEVYFALIDNNLVSMSKIAEGDTENERSVYSSFLSKQDSVMSWLSSELLDGNTPYGSLSEENQVYVWYVYEMLMNEGVLNKDSIDTSNDVYTAWTDSNSVSIRQLLTESISNGWIDMSALTSQSYTSLEESYELLTDYIVSNLQTDTAFFKKLYKYMIQNEQLSGRQVCMLLYEQGYLTDDGSYASLSSGAVSAYDFMYNAIQTKKITPGELALQPCSGSCVITDPDNGDILALVSYPSYDNNKLSGTIDTEYYNKLSNDNAKPLFNWATQSQSAPGSTFKPCSSIAGLDTGIISTGTVFNCSGAFTEVTPSPKCWRLSGHGGETVTTAIRDSCNVYFYNVGYKLACSKTGSYNSTTGTNILKRYAEDLGLATKAGIEIYEETPHASSVNSIASAIGQGNHQFSCLNLARYVTTIATSGTCYNLTLVDKITDHDGELIRDNSAEVDHVMNISSSTWDAVHTGMKMAGDSYSSLKVSGLSIAAKTGTAQERLTEPDHATLITYAPYENPEIAMAIVLPHGYDSARNTELGKAVYNIYYSLYPRN</sequence>
<feature type="domain" description="Penicillin-binding protein dimerisation" evidence="13">
    <location>
        <begin position="61"/>
        <end position="322"/>
    </location>
</feature>
<evidence type="ECO:0000256" key="11">
    <source>
        <dbReference type="SAM" id="Phobius"/>
    </source>
</evidence>
<name>A0ABV1H8L3_9FIRM</name>
<keyword evidence="15" id="KW-1185">Reference proteome</keyword>
<evidence type="ECO:0000256" key="2">
    <source>
        <dbReference type="ARBA" id="ARBA00004236"/>
    </source>
</evidence>
<comment type="subcellular location">
    <subcellularLocation>
        <location evidence="2">Cell membrane</location>
    </subcellularLocation>
    <subcellularLocation>
        <location evidence="1">Membrane</location>
        <topology evidence="1">Single-pass membrane protein</topology>
    </subcellularLocation>
</comment>
<dbReference type="PANTHER" id="PTHR30627:SF2">
    <property type="entry name" value="PEPTIDOGLYCAN D,D-TRANSPEPTIDASE MRDA"/>
    <property type="match status" value="1"/>
</dbReference>
<protein>
    <submittedName>
        <fullName evidence="14">Penicillin-binding transpeptidase domain-containing protein</fullName>
    </submittedName>
</protein>
<dbReference type="SUPFAM" id="SSF56519">
    <property type="entry name" value="Penicillin binding protein dimerisation domain"/>
    <property type="match status" value="1"/>
</dbReference>
<organism evidence="14 15">
    <name type="scientific">Lachnospira intestinalis</name>
    <dbReference type="NCBI Taxonomy" id="3133158"/>
    <lineage>
        <taxon>Bacteria</taxon>
        <taxon>Bacillati</taxon>
        <taxon>Bacillota</taxon>
        <taxon>Clostridia</taxon>
        <taxon>Lachnospirales</taxon>
        <taxon>Lachnospiraceae</taxon>
        <taxon>Lachnospira</taxon>
    </lineage>
</organism>
<evidence type="ECO:0000256" key="6">
    <source>
        <dbReference type="ARBA" id="ARBA00022960"/>
    </source>
</evidence>
<reference evidence="14" key="1">
    <citation type="submission" date="2024-03" db="EMBL/GenBank/DDBJ databases">
        <title>Human intestinal bacterial collection.</title>
        <authorList>
            <person name="Pauvert C."/>
            <person name="Hitch T.C.A."/>
            <person name="Clavel T."/>
        </authorList>
    </citation>
    <scope>NUCLEOTIDE SEQUENCE [LARGE SCALE GENOMIC DNA]</scope>
    <source>
        <strain evidence="14">CLA-AA-H89B</strain>
    </source>
</reference>
<dbReference type="Gene3D" id="3.90.1310.10">
    <property type="entry name" value="Penicillin-binding protein 2a (Domain 2)"/>
    <property type="match status" value="1"/>
</dbReference>
<dbReference type="Pfam" id="PF00905">
    <property type="entry name" value="Transpeptidase"/>
    <property type="match status" value="1"/>
</dbReference>
<evidence type="ECO:0000313" key="15">
    <source>
        <dbReference type="Proteomes" id="UP001546774"/>
    </source>
</evidence>
<keyword evidence="9 11" id="KW-0472">Membrane</keyword>
<evidence type="ECO:0000256" key="3">
    <source>
        <dbReference type="ARBA" id="ARBA00007171"/>
    </source>
</evidence>
<dbReference type="PANTHER" id="PTHR30627">
    <property type="entry name" value="PEPTIDOGLYCAN D,D-TRANSPEPTIDASE"/>
    <property type="match status" value="1"/>
</dbReference>
<keyword evidence="7" id="KW-0573">Peptidoglycan synthesis</keyword>
<feature type="transmembrane region" description="Helical" evidence="11">
    <location>
        <begin position="17"/>
        <end position="36"/>
    </location>
</feature>
<dbReference type="InterPro" id="IPR012338">
    <property type="entry name" value="Beta-lactam/transpept-like"/>
</dbReference>
<evidence type="ECO:0000256" key="9">
    <source>
        <dbReference type="ARBA" id="ARBA00023136"/>
    </source>
</evidence>
<dbReference type="InterPro" id="IPR050515">
    <property type="entry name" value="Beta-lactam/transpept"/>
</dbReference>
<keyword evidence="5 11" id="KW-0812">Transmembrane</keyword>
<evidence type="ECO:0000256" key="4">
    <source>
        <dbReference type="ARBA" id="ARBA00022475"/>
    </source>
</evidence>
<evidence type="ECO:0000256" key="1">
    <source>
        <dbReference type="ARBA" id="ARBA00004167"/>
    </source>
</evidence>
<dbReference type="InterPro" id="IPR036138">
    <property type="entry name" value="PBP_dimer_sf"/>
</dbReference>
<dbReference type="SUPFAM" id="SSF56601">
    <property type="entry name" value="beta-lactamase/transpeptidase-like"/>
    <property type="match status" value="1"/>
</dbReference>
<dbReference type="EMBL" id="JBBMFS010000016">
    <property type="protein sequence ID" value="MEQ2556048.1"/>
    <property type="molecule type" value="Genomic_DNA"/>
</dbReference>
<evidence type="ECO:0000256" key="10">
    <source>
        <dbReference type="ARBA" id="ARBA00023316"/>
    </source>
</evidence>
<feature type="domain" description="Penicillin-binding protein transpeptidase" evidence="12">
    <location>
        <begin position="604"/>
        <end position="914"/>
    </location>
</feature>
<evidence type="ECO:0000256" key="7">
    <source>
        <dbReference type="ARBA" id="ARBA00022984"/>
    </source>
</evidence>